<dbReference type="InterPro" id="IPR011011">
    <property type="entry name" value="Znf_FYVE_PHD"/>
</dbReference>
<name>A0ABM1Y7Y0_AEDAL</name>
<evidence type="ECO:0000256" key="1">
    <source>
        <dbReference type="ARBA" id="ARBA00022723"/>
    </source>
</evidence>
<feature type="region of interest" description="Disordered" evidence="5">
    <location>
        <begin position="116"/>
        <end position="148"/>
    </location>
</feature>
<keyword evidence="3" id="KW-0862">Zinc</keyword>
<dbReference type="InterPro" id="IPR013083">
    <property type="entry name" value="Znf_RING/FYVE/PHD"/>
</dbReference>
<dbReference type="EnsemblMetazoa" id="AALFPA23_006624.R8652">
    <property type="protein sequence ID" value="AALFPA23_006624.P8652"/>
    <property type="gene ID" value="AALFPA23_006624"/>
</dbReference>
<evidence type="ECO:0000256" key="2">
    <source>
        <dbReference type="ARBA" id="ARBA00022771"/>
    </source>
</evidence>
<dbReference type="PROSITE" id="PS01359">
    <property type="entry name" value="ZF_PHD_1"/>
    <property type="match status" value="1"/>
</dbReference>
<evidence type="ECO:0000256" key="4">
    <source>
        <dbReference type="PROSITE-ProRule" id="PRU00146"/>
    </source>
</evidence>
<dbReference type="Gene3D" id="3.30.40.10">
    <property type="entry name" value="Zinc/RING finger domain, C3HC4 (zinc finger)"/>
    <property type="match status" value="1"/>
</dbReference>
<accession>A0ABM1Y7Y0</accession>
<evidence type="ECO:0000256" key="5">
    <source>
        <dbReference type="SAM" id="MobiDB-lite"/>
    </source>
</evidence>
<feature type="compositionally biased region" description="Basic and acidic residues" evidence="5">
    <location>
        <begin position="136"/>
        <end position="148"/>
    </location>
</feature>
<dbReference type="PROSITE" id="PS50016">
    <property type="entry name" value="ZF_PHD_2"/>
    <property type="match status" value="1"/>
</dbReference>
<sequence length="252" mass="28903">MDCKKCRLPVITKDHPYIYCNGLCAAVHHAACVGLSNVELASVSPPNKNNMWLCDECVVEFVQWRTERSENKKCSIAESVSEPKCPLQRDVEELKNKVESMRLVLASHEAFNVDAGIRHSTPNAPNSSRQTNSNSRSREISDVLPDASDRLTDSMREDESFDLLLTNIDGSVTEDDIQRMVFRSLGAHDNEFIHVRKLVPRWVDCSTLDYISFKVVLNRKWKSSAMLSTTWPQNVKFREFRKIRCTWRPELV</sequence>
<dbReference type="Proteomes" id="UP000069940">
    <property type="component" value="Unassembled WGS sequence"/>
</dbReference>
<keyword evidence="2 4" id="KW-0863">Zinc-finger</keyword>
<dbReference type="SUPFAM" id="SSF57903">
    <property type="entry name" value="FYVE/PHD zinc finger"/>
    <property type="match status" value="1"/>
</dbReference>
<feature type="compositionally biased region" description="Low complexity" evidence="5">
    <location>
        <begin position="126"/>
        <end position="135"/>
    </location>
</feature>
<dbReference type="InterPro" id="IPR019787">
    <property type="entry name" value="Znf_PHD-finger"/>
</dbReference>
<evidence type="ECO:0000313" key="7">
    <source>
        <dbReference type="EnsemblMetazoa" id="AALFPA23_006624.P8652"/>
    </source>
</evidence>
<dbReference type="InterPro" id="IPR019786">
    <property type="entry name" value="Zinc_finger_PHD-type_CS"/>
</dbReference>
<feature type="domain" description="PHD-type" evidence="6">
    <location>
        <begin position="1"/>
        <end position="60"/>
    </location>
</feature>
<dbReference type="RefSeq" id="XP_029709555.2">
    <property type="nucleotide sequence ID" value="XM_029853695.2"/>
</dbReference>
<keyword evidence="1" id="KW-0479">Metal-binding</keyword>
<evidence type="ECO:0000313" key="8">
    <source>
        <dbReference type="Proteomes" id="UP000069940"/>
    </source>
</evidence>
<dbReference type="GeneID" id="115255574"/>
<organism evidence="7 8">
    <name type="scientific">Aedes albopictus</name>
    <name type="common">Asian tiger mosquito</name>
    <name type="synonym">Stegomyia albopicta</name>
    <dbReference type="NCBI Taxonomy" id="7160"/>
    <lineage>
        <taxon>Eukaryota</taxon>
        <taxon>Metazoa</taxon>
        <taxon>Ecdysozoa</taxon>
        <taxon>Arthropoda</taxon>
        <taxon>Hexapoda</taxon>
        <taxon>Insecta</taxon>
        <taxon>Pterygota</taxon>
        <taxon>Neoptera</taxon>
        <taxon>Endopterygota</taxon>
        <taxon>Diptera</taxon>
        <taxon>Nematocera</taxon>
        <taxon>Culicoidea</taxon>
        <taxon>Culicidae</taxon>
        <taxon>Culicinae</taxon>
        <taxon>Aedini</taxon>
        <taxon>Aedes</taxon>
        <taxon>Stegomyia</taxon>
    </lineage>
</organism>
<keyword evidence="8" id="KW-1185">Reference proteome</keyword>
<evidence type="ECO:0000256" key="3">
    <source>
        <dbReference type="ARBA" id="ARBA00022833"/>
    </source>
</evidence>
<reference evidence="8" key="1">
    <citation type="journal article" date="2015" name="Proc. Natl. Acad. Sci. U.S.A.">
        <title>Genome sequence of the Asian Tiger mosquito, Aedes albopictus, reveals insights into its biology, genetics, and evolution.</title>
        <authorList>
            <person name="Chen X.G."/>
            <person name="Jiang X."/>
            <person name="Gu J."/>
            <person name="Xu M."/>
            <person name="Wu Y."/>
            <person name="Deng Y."/>
            <person name="Zhang C."/>
            <person name="Bonizzoni M."/>
            <person name="Dermauw W."/>
            <person name="Vontas J."/>
            <person name="Armbruster P."/>
            <person name="Huang X."/>
            <person name="Yang Y."/>
            <person name="Zhang H."/>
            <person name="He W."/>
            <person name="Peng H."/>
            <person name="Liu Y."/>
            <person name="Wu K."/>
            <person name="Chen J."/>
            <person name="Lirakis M."/>
            <person name="Topalis P."/>
            <person name="Van Leeuwen T."/>
            <person name="Hall A.B."/>
            <person name="Jiang X."/>
            <person name="Thorpe C."/>
            <person name="Mueller R.L."/>
            <person name="Sun C."/>
            <person name="Waterhouse R.M."/>
            <person name="Yan G."/>
            <person name="Tu Z.J."/>
            <person name="Fang X."/>
            <person name="James A.A."/>
        </authorList>
    </citation>
    <scope>NUCLEOTIDE SEQUENCE [LARGE SCALE GENOMIC DNA]</scope>
    <source>
        <strain evidence="8">Foshan</strain>
    </source>
</reference>
<evidence type="ECO:0000259" key="6">
    <source>
        <dbReference type="PROSITE" id="PS50016"/>
    </source>
</evidence>
<protein>
    <recommendedName>
        <fullName evidence="6">PHD-type domain-containing protein</fullName>
    </recommendedName>
</protein>
<proteinExistence type="predicted"/>
<reference evidence="7" key="2">
    <citation type="submission" date="2025-05" db="UniProtKB">
        <authorList>
            <consortium name="EnsemblMetazoa"/>
        </authorList>
    </citation>
    <scope>IDENTIFICATION</scope>
    <source>
        <strain evidence="7">Foshan</strain>
    </source>
</reference>